<dbReference type="RefSeq" id="WP_405509133.1">
    <property type="nucleotide sequence ID" value="NZ_CP108341.1"/>
</dbReference>
<dbReference type="SUPFAM" id="SSF52129">
    <property type="entry name" value="Caspase-like"/>
    <property type="match status" value="1"/>
</dbReference>
<dbReference type="NCBIfam" id="NF047832">
    <property type="entry name" value="caspase_w_EACC1"/>
    <property type="match status" value="1"/>
</dbReference>
<sequence>MRDPLSVANASNVVLIGCHRYTALEELPAVERNLTSLRDMLTNPRVWGVGGRIEMVQQPSDDREVLSAVKRAARSARDTLVVYYAGHGLIDPFTDELYLALTESREEELYVERALRFELLRRVIGSSGADKKVLLLDCCYSGLALSGAMGGDGATHAADHAIVEGVCVITSASETARSVAPPRERFTAFTGALLDTLEMGVPGAGAYLDMTTLYDTIKSKLEVRRIPELEARRLPEPQMRNRNTAGRICIARNLAPAQASPSSPAERPRPLPPSVDGLRLEPSQVRIYSADGDVTGSGFLIAADVVCTCAHVVTQALRVPDTTDPAADQPLELDFPLLSGRPRAEARVIYWRHDEDVALLQLDTAVEGTRPAPLANGTSVWGHTVRVLGFPRHLEGGVWVTGALQARTADGWLQVETPPQTNRITAGFSGSPAWDEAQRGVAGMVVAAHRGEPTAYLLPYADLIASLPEWFRPSATGCPFPGLTAFAEDDAEFFYGREADTDRVHGTVCRQPVTLLTGPSGCGKSSLVSAGVLPRLRAEGMSVSKLRPQPGEPPAFALAWVLAGILEPELGEVERLAKAKDLMRWLETADDEPSQLRRKGLILPEGSRHVLFVDQLEQYVDAEPDAARSLFNLIAALPGQDSPAALRIVVTARPDSLHVLATPRTSDLISNAVQILAPLAGDDLKRAITAPVDAVPAVMFEPWLPERIVADAGDEPGRMPLVQVVLAELWQRRTDSMLTHAAYDSLGGLPGALVIHAERVLAELTQDQQECARRLFVQLARPGDGDTFIRRSAGATELAPEVRSLAKTLAHDRLIVLSHAPGGTGQEEIIDLPHEALTRLWPRLRHWLIDSRDSRLWQETLRADLKRWDAQGRDPDRLLHGADMAQAYRRMASDLGDLSVDERDYILLSLSHHSRRRVRLRQAVIGAVTVLTVLATVLVITI</sequence>
<dbReference type="Pfam" id="PF00656">
    <property type="entry name" value="Peptidase_C14"/>
    <property type="match status" value="1"/>
</dbReference>
<proteinExistence type="predicted"/>
<feature type="compositionally biased region" description="Low complexity" evidence="1">
    <location>
        <begin position="256"/>
        <end position="265"/>
    </location>
</feature>
<dbReference type="InterPro" id="IPR029030">
    <property type="entry name" value="Caspase-like_dom_sf"/>
</dbReference>
<keyword evidence="2" id="KW-0812">Transmembrane</keyword>
<dbReference type="Pfam" id="PF20703">
    <property type="entry name" value="nSTAND1"/>
    <property type="match status" value="1"/>
</dbReference>
<dbReference type="Pfam" id="PF13365">
    <property type="entry name" value="Trypsin_2"/>
    <property type="match status" value="1"/>
</dbReference>
<dbReference type="PROSITE" id="PS51257">
    <property type="entry name" value="PROKAR_LIPOPROTEIN"/>
    <property type="match status" value="1"/>
</dbReference>
<keyword evidence="2" id="KW-0472">Membrane</keyword>
<dbReference type="SUPFAM" id="SSF50494">
    <property type="entry name" value="Trypsin-like serine proteases"/>
    <property type="match status" value="1"/>
</dbReference>
<evidence type="ECO:0000259" key="3">
    <source>
        <dbReference type="Pfam" id="PF00656"/>
    </source>
</evidence>
<dbReference type="EMBL" id="CP108341">
    <property type="protein sequence ID" value="WTW32146.1"/>
    <property type="molecule type" value="Genomic_DNA"/>
</dbReference>
<organism evidence="5 6">
    <name type="scientific">Streptomyces purpurascens</name>
    <dbReference type="NCBI Taxonomy" id="1924"/>
    <lineage>
        <taxon>Bacteria</taxon>
        <taxon>Bacillati</taxon>
        <taxon>Actinomycetota</taxon>
        <taxon>Actinomycetes</taxon>
        <taxon>Kitasatosporales</taxon>
        <taxon>Streptomycetaceae</taxon>
        <taxon>Streptomyces</taxon>
    </lineage>
</organism>
<feature type="region of interest" description="Disordered" evidence="1">
    <location>
        <begin position="256"/>
        <end position="278"/>
    </location>
</feature>
<dbReference type="SUPFAM" id="SSF52540">
    <property type="entry name" value="P-loop containing nucleoside triphosphate hydrolases"/>
    <property type="match status" value="1"/>
</dbReference>
<dbReference type="PANTHER" id="PTHR43019:SF23">
    <property type="entry name" value="PROTEASE DO-LIKE 5, CHLOROPLASTIC"/>
    <property type="match status" value="1"/>
</dbReference>
<keyword evidence="6" id="KW-1185">Reference proteome</keyword>
<dbReference type="InterPro" id="IPR011600">
    <property type="entry name" value="Pept_C14_caspase"/>
</dbReference>
<evidence type="ECO:0000313" key="6">
    <source>
        <dbReference type="Proteomes" id="UP001621512"/>
    </source>
</evidence>
<feature type="domain" description="Peptidase C14 caspase" evidence="3">
    <location>
        <begin position="14"/>
        <end position="233"/>
    </location>
</feature>
<dbReference type="Proteomes" id="UP001621512">
    <property type="component" value="Chromosome"/>
</dbReference>
<gene>
    <name evidence="5" type="ORF">OHU35_41400</name>
</gene>
<reference evidence="5 6" key="1">
    <citation type="submission" date="2022-10" db="EMBL/GenBank/DDBJ databases">
        <title>The complete genomes of actinobacterial strains from the NBC collection.</title>
        <authorList>
            <person name="Joergensen T.S."/>
            <person name="Alvarez Arevalo M."/>
            <person name="Sterndorff E.B."/>
            <person name="Faurdal D."/>
            <person name="Vuksanovic O."/>
            <person name="Mourched A.-S."/>
            <person name="Charusanti P."/>
            <person name="Shaw S."/>
            <person name="Blin K."/>
            <person name="Weber T."/>
        </authorList>
    </citation>
    <scope>NUCLEOTIDE SEQUENCE [LARGE SCALE GENOMIC DNA]</scope>
    <source>
        <strain evidence="5 6">NBC_00017</strain>
    </source>
</reference>
<dbReference type="InterPro" id="IPR049052">
    <property type="entry name" value="nSTAND1"/>
</dbReference>
<evidence type="ECO:0000259" key="4">
    <source>
        <dbReference type="Pfam" id="PF20703"/>
    </source>
</evidence>
<dbReference type="InterPro" id="IPR009003">
    <property type="entry name" value="Peptidase_S1_PA"/>
</dbReference>
<dbReference type="Gene3D" id="3.40.50.1460">
    <property type="match status" value="1"/>
</dbReference>
<name>A0ABZ1MYD5_STREF</name>
<dbReference type="PANTHER" id="PTHR43019">
    <property type="entry name" value="SERINE ENDOPROTEASE DEGS"/>
    <property type="match status" value="1"/>
</dbReference>
<keyword evidence="2" id="KW-1133">Transmembrane helix</keyword>
<evidence type="ECO:0000256" key="2">
    <source>
        <dbReference type="SAM" id="Phobius"/>
    </source>
</evidence>
<protein>
    <submittedName>
        <fullName evidence="5">Trypsin-like peptidase domain-containing protein</fullName>
    </submittedName>
</protein>
<dbReference type="Gene3D" id="2.40.10.120">
    <property type="match status" value="1"/>
</dbReference>
<feature type="transmembrane region" description="Helical" evidence="2">
    <location>
        <begin position="923"/>
        <end position="941"/>
    </location>
</feature>
<evidence type="ECO:0000256" key="1">
    <source>
        <dbReference type="SAM" id="MobiDB-lite"/>
    </source>
</evidence>
<accession>A0ABZ1MYD5</accession>
<evidence type="ECO:0000313" key="5">
    <source>
        <dbReference type="EMBL" id="WTW32146.1"/>
    </source>
</evidence>
<feature type="domain" description="Novel STAND NTPase 1" evidence="4">
    <location>
        <begin position="479"/>
        <end position="876"/>
    </location>
</feature>
<dbReference type="InterPro" id="IPR027417">
    <property type="entry name" value="P-loop_NTPase"/>
</dbReference>